<evidence type="ECO:0000313" key="2">
    <source>
        <dbReference type="Proteomes" id="UP000007174"/>
    </source>
</evidence>
<organism evidence="1 2">
    <name type="scientific">Colletotrichum higginsianum (strain IMI 349063)</name>
    <name type="common">Crucifer anthracnose fungus</name>
    <dbReference type="NCBI Taxonomy" id="759273"/>
    <lineage>
        <taxon>Eukaryota</taxon>
        <taxon>Fungi</taxon>
        <taxon>Dikarya</taxon>
        <taxon>Ascomycota</taxon>
        <taxon>Pezizomycotina</taxon>
        <taxon>Sordariomycetes</taxon>
        <taxon>Hypocreomycetidae</taxon>
        <taxon>Glomerellales</taxon>
        <taxon>Glomerellaceae</taxon>
        <taxon>Colletotrichum</taxon>
        <taxon>Colletotrichum destructivum species complex</taxon>
    </lineage>
</organism>
<sequence length="109" mass="12114">MKIMNSVVNNDQRECPERIRNRSMGLRLALCKFEPLISGPEMVSTSPRPLQEYLTAIIDRRLGVSYCLMMNGLVNPTKTPLLIPFPESGRRHSGVKSAASVSTLNLVLS</sequence>
<accession>H1W2V6</accession>
<proteinExistence type="predicted"/>
<reference evidence="2" key="1">
    <citation type="journal article" date="2012" name="Nat. Genet.">
        <title>Lifestyle transitions in plant pathogenic Colletotrichum fungi deciphered by genome and transcriptome analyses.</title>
        <authorList>
            <person name="O'Connell R.J."/>
            <person name="Thon M.R."/>
            <person name="Hacquard S."/>
            <person name="Amyotte S.G."/>
            <person name="Kleemann J."/>
            <person name="Torres M.F."/>
            <person name="Damm U."/>
            <person name="Buiate E.A."/>
            <person name="Epstein L."/>
            <person name="Alkan N."/>
            <person name="Altmueller J."/>
            <person name="Alvarado-Balderrama L."/>
            <person name="Bauser C.A."/>
            <person name="Becker C."/>
            <person name="Birren B.W."/>
            <person name="Chen Z."/>
            <person name="Choi J."/>
            <person name="Crouch J.A."/>
            <person name="Duvick J.P."/>
            <person name="Farman M.A."/>
            <person name="Gan P."/>
            <person name="Heiman D."/>
            <person name="Henrissat B."/>
            <person name="Howard R.J."/>
            <person name="Kabbage M."/>
            <person name="Koch C."/>
            <person name="Kracher B."/>
            <person name="Kubo Y."/>
            <person name="Law A.D."/>
            <person name="Lebrun M.-H."/>
            <person name="Lee Y.-H."/>
            <person name="Miyara I."/>
            <person name="Moore N."/>
            <person name="Neumann U."/>
            <person name="Nordstroem K."/>
            <person name="Panaccione D.G."/>
            <person name="Panstruga R."/>
            <person name="Place M."/>
            <person name="Proctor R.H."/>
            <person name="Prusky D."/>
            <person name="Rech G."/>
            <person name="Reinhardt R."/>
            <person name="Rollins J.A."/>
            <person name="Rounsley S."/>
            <person name="Schardl C.L."/>
            <person name="Schwartz D.C."/>
            <person name="Shenoy N."/>
            <person name="Shirasu K."/>
            <person name="Sikhakolli U.R."/>
            <person name="Stueber K."/>
            <person name="Sukno S.A."/>
            <person name="Sweigard J.A."/>
            <person name="Takano Y."/>
            <person name="Takahara H."/>
            <person name="Trail F."/>
            <person name="van der Does H.C."/>
            <person name="Voll L.M."/>
            <person name="Will I."/>
            <person name="Young S."/>
            <person name="Zeng Q."/>
            <person name="Zhang J."/>
            <person name="Zhou S."/>
            <person name="Dickman M.B."/>
            <person name="Schulze-Lefert P."/>
            <person name="Ver Loren van Themaat E."/>
            <person name="Ma L.-J."/>
            <person name="Vaillancourt L.J."/>
        </authorList>
    </citation>
    <scope>NUCLEOTIDE SEQUENCE [LARGE SCALE GENOMIC DNA]</scope>
    <source>
        <strain evidence="2">IMI 349063</strain>
    </source>
</reference>
<dbReference type="HOGENOM" id="CLU_2183779_0_0_1"/>
<protein>
    <submittedName>
        <fullName evidence="1">Uncharacterized protein</fullName>
    </submittedName>
</protein>
<gene>
    <name evidence="1" type="ORF">CH063_15458</name>
</gene>
<dbReference type="Proteomes" id="UP000007174">
    <property type="component" value="Unassembled WGS sequence"/>
</dbReference>
<dbReference type="EMBL" id="CACQ02009096">
    <property type="protein sequence ID" value="CCF46819.1"/>
    <property type="molecule type" value="Genomic_DNA"/>
</dbReference>
<name>H1W2V6_COLHI</name>
<evidence type="ECO:0000313" key="1">
    <source>
        <dbReference type="EMBL" id="CCF46819.1"/>
    </source>
</evidence>
<dbReference type="AlphaFoldDB" id="H1W2V6"/>